<dbReference type="InterPro" id="IPR050951">
    <property type="entry name" value="Retrovirus_Pol_polyprotein"/>
</dbReference>
<keyword evidence="1" id="KW-0808">Transferase</keyword>
<keyword evidence="5" id="KW-0378">Hydrolase</keyword>
<keyword evidence="2" id="KW-0548">Nucleotidyltransferase</keyword>
<dbReference type="CDD" id="cd01647">
    <property type="entry name" value="RT_LTR"/>
    <property type="match status" value="1"/>
</dbReference>
<dbReference type="Gene3D" id="3.10.10.10">
    <property type="entry name" value="HIV Type 1 Reverse Transcriptase, subunit A, domain 1"/>
    <property type="match status" value="1"/>
</dbReference>
<dbReference type="InterPro" id="IPR001584">
    <property type="entry name" value="Integrase_cat-core"/>
</dbReference>
<evidence type="ECO:0000256" key="6">
    <source>
        <dbReference type="ARBA" id="ARBA00022918"/>
    </source>
</evidence>
<feature type="domain" description="Integrase catalytic" evidence="7">
    <location>
        <begin position="746"/>
        <end position="817"/>
    </location>
</feature>
<dbReference type="InterPro" id="IPR043502">
    <property type="entry name" value="DNA/RNA_pol_sf"/>
</dbReference>
<dbReference type="InterPro" id="IPR041373">
    <property type="entry name" value="RT_RNaseH"/>
</dbReference>
<dbReference type="SUPFAM" id="SSF56672">
    <property type="entry name" value="DNA/RNA polymerases"/>
    <property type="match status" value="1"/>
</dbReference>
<dbReference type="GO" id="GO:0003964">
    <property type="term" value="F:RNA-directed DNA polymerase activity"/>
    <property type="evidence" value="ECO:0007669"/>
    <property type="project" value="UniProtKB-KW"/>
</dbReference>
<dbReference type="Gene3D" id="3.30.420.10">
    <property type="entry name" value="Ribonuclease H-like superfamily/Ribonuclease H"/>
    <property type="match status" value="1"/>
</dbReference>
<keyword evidence="3" id="KW-0540">Nuclease</keyword>
<dbReference type="InterPro" id="IPR012337">
    <property type="entry name" value="RNaseH-like_sf"/>
</dbReference>
<dbReference type="GO" id="GO:0016787">
    <property type="term" value="F:hydrolase activity"/>
    <property type="evidence" value="ECO:0007669"/>
    <property type="project" value="UniProtKB-KW"/>
</dbReference>
<dbReference type="InterPro" id="IPR043128">
    <property type="entry name" value="Rev_trsase/Diguanyl_cyclase"/>
</dbReference>
<comment type="caution">
    <text evidence="8">The sequence shown here is derived from an EMBL/GenBank/DDBJ whole genome shotgun (WGS) entry which is preliminary data.</text>
</comment>
<name>A0A6L2K512_TANCI</name>
<dbReference type="AlphaFoldDB" id="A0A6L2K512"/>
<accession>A0A6L2K512</accession>
<dbReference type="SUPFAM" id="SSF53098">
    <property type="entry name" value="Ribonuclease H-like"/>
    <property type="match status" value="1"/>
</dbReference>
<dbReference type="EMBL" id="BKCJ010001641">
    <property type="protein sequence ID" value="GEU42964.1"/>
    <property type="molecule type" value="Genomic_DNA"/>
</dbReference>
<dbReference type="PANTHER" id="PTHR37984:SF5">
    <property type="entry name" value="PROTEIN NYNRIN-LIKE"/>
    <property type="match status" value="1"/>
</dbReference>
<keyword evidence="6" id="KW-0695">RNA-directed DNA polymerase</keyword>
<dbReference type="Gene3D" id="3.30.70.270">
    <property type="match status" value="2"/>
</dbReference>
<evidence type="ECO:0000313" key="8">
    <source>
        <dbReference type="EMBL" id="GEU42964.1"/>
    </source>
</evidence>
<evidence type="ECO:0000259" key="7">
    <source>
        <dbReference type="PROSITE" id="PS50994"/>
    </source>
</evidence>
<reference evidence="8" key="1">
    <citation type="journal article" date="2019" name="Sci. Rep.">
        <title>Draft genome of Tanacetum cinerariifolium, the natural source of mosquito coil.</title>
        <authorList>
            <person name="Yamashiro T."/>
            <person name="Shiraishi A."/>
            <person name="Satake H."/>
            <person name="Nakayama K."/>
        </authorList>
    </citation>
    <scope>NUCLEOTIDE SEQUENCE</scope>
</reference>
<dbReference type="PROSITE" id="PS50994">
    <property type="entry name" value="INTEGRASE"/>
    <property type="match status" value="1"/>
</dbReference>
<dbReference type="InterPro" id="IPR036397">
    <property type="entry name" value="RNaseH_sf"/>
</dbReference>
<dbReference type="Pfam" id="PF17917">
    <property type="entry name" value="RT_RNaseH"/>
    <property type="match status" value="1"/>
</dbReference>
<proteinExistence type="predicted"/>
<evidence type="ECO:0000256" key="1">
    <source>
        <dbReference type="ARBA" id="ARBA00022679"/>
    </source>
</evidence>
<gene>
    <name evidence="8" type="ORF">Tci_014942</name>
</gene>
<evidence type="ECO:0000256" key="3">
    <source>
        <dbReference type="ARBA" id="ARBA00022722"/>
    </source>
</evidence>
<dbReference type="GO" id="GO:0015074">
    <property type="term" value="P:DNA integration"/>
    <property type="evidence" value="ECO:0007669"/>
    <property type="project" value="InterPro"/>
</dbReference>
<dbReference type="PANTHER" id="PTHR37984">
    <property type="entry name" value="PROTEIN CBG26694"/>
    <property type="match status" value="1"/>
</dbReference>
<dbReference type="GO" id="GO:0003676">
    <property type="term" value="F:nucleic acid binding"/>
    <property type="evidence" value="ECO:0007669"/>
    <property type="project" value="InterPro"/>
</dbReference>
<evidence type="ECO:0000256" key="4">
    <source>
        <dbReference type="ARBA" id="ARBA00022759"/>
    </source>
</evidence>
<organism evidence="8">
    <name type="scientific">Tanacetum cinerariifolium</name>
    <name type="common">Dalmatian daisy</name>
    <name type="synonym">Chrysanthemum cinerariifolium</name>
    <dbReference type="NCBI Taxonomy" id="118510"/>
    <lineage>
        <taxon>Eukaryota</taxon>
        <taxon>Viridiplantae</taxon>
        <taxon>Streptophyta</taxon>
        <taxon>Embryophyta</taxon>
        <taxon>Tracheophyta</taxon>
        <taxon>Spermatophyta</taxon>
        <taxon>Magnoliopsida</taxon>
        <taxon>eudicotyledons</taxon>
        <taxon>Gunneridae</taxon>
        <taxon>Pentapetalae</taxon>
        <taxon>asterids</taxon>
        <taxon>campanulids</taxon>
        <taxon>Asterales</taxon>
        <taxon>Asteraceae</taxon>
        <taxon>Asteroideae</taxon>
        <taxon>Anthemideae</taxon>
        <taxon>Anthemidinae</taxon>
        <taxon>Tanacetum</taxon>
    </lineage>
</organism>
<keyword evidence="4" id="KW-0255">Endonuclease</keyword>
<dbReference type="GO" id="GO:0004519">
    <property type="term" value="F:endonuclease activity"/>
    <property type="evidence" value="ECO:0007669"/>
    <property type="project" value="UniProtKB-KW"/>
</dbReference>
<evidence type="ECO:0000256" key="5">
    <source>
        <dbReference type="ARBA" id="ARBA00022801"/>
    </source>
</evidence>
<dbReference type="CDD" id="cd09274">
    <property type="entry name" value="RNase_HI_RT_Ty3"/>
    <property type="match status" value="1"/>
</dbReference>
<sequence>MPDDELLHHKVEGRVDRLVEEVDKLAIKVAEIKKIEVVQDISGCGDCPKVKYSADLPTSMALTWWNSKVQTRGQEAAVGMTWEDFKVLMKEEYRPIPHLVTPETKRIKRNIYVLALQICRMVVTTEPRTIQNAILKAEVLTEEAIRNGSLKRSGERKGDDRESSKEGMLRVIIRELGLGRYSPQSPTLLGRSTQVRHPNVPTAVFTISSRRLVVEPSTKTRRKSSEGCQGCGNSGNLARGRAFVMGAEEARQDPNIMTDIKPISLGFRYEINIASGQLVDINKVICGSKLEIKGHTFDIDLILSNPATTWRDAYREQPEEKVKRLISAKAEEPKLEDIVIVRNFFEVFPDDLSGLPLPRSQVSYQFNPMSIAKYPYRLAPTEMEELSNQLKELQDKGFIRLSSSPWGAQVLFVKKKDSSFRMSVDYREFNKLTIKNRYPLPRIDDLFDQLQGSRYFSKIDLVMPFGLKNEPVVFMDLMNQMKEEHEMHLGLILDLLKKEKLYAKFSKCEFCLQEVQFLGHVVNSDGIHVDPNCQITYHLDSKEQEARRLHGILCCVMPRPGVRANAKGKMFAYASRQLKIHKKNYTTHDLELGVVVFALKIWRHYLYEMKSVIYIDHKSFQHIFDQKVLNMCQRRWIELFRAYDCKIRYHPGKANVVANTLSRKERSKPRTVRAMNMTIQSSIKSKILAAQNEASKGKKDIALYVSKCLTCSKVKAEDQKPSGLLLQLEIPAWKWERIAKSMQDVLGTRLDMSTAYHPQTDGQSERTIQTLEDMLRACVIDFGGSWDVHLLLVEFSYNTSYHSSMGCAPFKALYGRKCCSPILWAEVKEEQLTGPEIHARNY</sequence>
<protein>
    <recommendedName>
        <fullName evidence="7">Integrase catalytic domain-containing protein</fullName>
    </recommendedName>
</protein>
<evidence type="ECO:0000256" key="2">
    <source>
        <dbReference type="ARBA" id="ARBA00022695"/>
    </source>
</evidence>